<proteinExistence type="predicted"/>
<evidence type="ECO:0000313" key="4">
    <source>
        <dbReference type="Proteomes" id="UP000004596"/>
    </source>
</evidence>
<reference evidence="3 4" key="1">
    <citation type="submission" date="2008-04" db="EMBL/GenBank/DDBJ databases">
        <title>Draft genome sequence of Bacteroides intestinalis (DSM 17393).</title>
        <authorList>
            <person name="Sudarsanam P."/>
            <person name="Ley R."/>
            <person name="Guruge J."/>
            <person name="Turnbaugh P.J."/>
            <person name="Mahowald M."/>
            <person name="Liep D."/>
            <person name="Gordon J."/>
        </authorList>
    </citation>
    <scope>NUCLEOTIDE SEQUENCE [LARGE SCALE GENOMIC DNA]</scope>
    <source>
        <strain evidence="3 4">DSM 17393</strain>
    </source>
</reference>
<dbReference type="InterPro" id="IPR012314">
    <property type="entry name" value="Pept_M12B_GON-ADAMTSs"/>
</dbReference>
<evidence type="ECO:0000259" key="2">
    <source>
        <dbReference type="PROSITE" id="PS51046"/>
    </source>
</evidence>
<organism evidence="3 4">
    <name type="scientific">Bacteroides intestinalis DSM 17393</name>
    <dbReference type="NCBI Taxonomy" id="471870"/>
    <lineage>
        <taxon>Bacteria</taxon>
        <taxon>Pseudomonadati</taxon>
        <taxon>Bacteroidota</taxon>
        <taxon>Bacteroidia</taxon>
        <taxon>Bacteroidales</taxon>
        <taxon>Bacteroidaceae</taxon>
        <taxon>Bacteroides</taxon>
    </lineage>
</organism>
<accession>B3CGH4</accession>
<feature type="domain" description="GON" evidence="2">
    <location>
        <begin position="1"/>
        <end position="52"/>
    </location>
</feature>
<protein>
    <recommendedName>
        <fullName evidence="2">GON domain-containing protein</fullName>
    </recommendedName>
</protein>
<dbReference type="GO" id="GO:0008270">
    <property type="term" value="F:zinc ion binding"/>
    <property type="evidence" value="ECO:0007669"/>
    <property type="project" value="InterPro"/>
</dbReference>
<comment type="caution">
    <text evidence="3">The sequence shown here is derived from an EMBL/GenBank/DDBJ whole genome shotgun (WGS) entry which is preliminary data.</text>
</comment>
<dbReference type="GO" id="GO:0004222">
    <property type="term" value="F:metalloendopeptidase activity"/>
    <property type="evidence" value="ECO:0007669"/>
    <property type="project" value="InterPro"/>
</dbReference>
<keyword evidence="1" id="KW-0479">Metal-binding</keyword>
<dbReference type="PROSITE" id="PS51046">
    <property type="entry name" value="GON"/>
    <property type="match status" value="1"/>
</dbReference>
<dbReference type="EMBL" id="ABJL02000008">
    <property type="protein sequence ID" value="EDV05345.1"/>
    <property type="molecule type" value="Genomic_DNA"/>
</dbReference>
<reference evidence="3 4" key="2">
    <citation type="submission" date="2008-04" db="EMBL/GenBank/DDBJ databases">
        <authorList>
            <person name="Fulton L."/>
            <person name="Clifton S."/>
            <person name="Fulton B."/>
            <person name="Xu J."/>
            <person name="Minx P."/>
            <person name="Pepin K.H."/>
            <person name="Johnson M."/>
            <person name="Thiruvilangam P."/>
            <person name="Bhonagiri V."/>
            <person name="Nash W.E."/>
            <person name="Mardis E.R."/>
            <person name="Wilson R.K."/>
        </authorList>
    </citation>
    <scope>NUCLEOTIDE SEQUENCE [LARGE SCALE GENOMIC DNA]</scope>
    <source>
        <strain evidence="3 4">DSM 17393</strain>
    </source>
</reference>
<dbReference type="AlphaFoldDB" id="B3CGH4"/>
<evidence type="ECO:0000256" key="1">
    <source>
        <dbReference type="ARBA" id="ARBA00022723"/>
    </source>
</evidence>
<gene>
    <name evidence="3" type="ORF">BACINT_04490</name>
</gene>
<name>B3CGH4_9BACE</name>
<dbReference type="Proteomes" id="UP000004596">
    <property type="component" value="Unassembled WGS sequence"/>
</dbReference>
<sequence>MGQYDRKRVRLSPTGYSLTQQHFTFHDGEKKDYSSQSSCFIKKVCPEGHTLY</sequence>
<evidence type="ECO:0000313" key="3">
    <source>
        <dbReference type="EMBL" id="EDV05345.1"/>
    </source>
</evidence>